<dbReference type="InterPro" id="IPR006137">
    <property type="entry name" value="NADH_UbQ_OxRdtase-like_20kDa"/>
</dbReference>
<evidence type="ECO:0000256" key="3">
    <source>
        <dbReference type="ARBA" id="ARBA00006605"/>
    </source>
</evidence>
<evidence type="ECO:0000313" key="18">
    <source>
        <dbReference type="Proteomes" id="UP000070598"/>
    </source>
</evidence>
<dbReference type="Pfam" id="PF01058">
    <property type="entry name" value="Oxidored_q6"/>
    <property type="match status" value="1"/>
</dbReference>
<feature type="domain" description="Cytochrome-c3 hydrogenase C-terminal" evidence="13">
    <location>
        <begin position="195"/>
        <end position="269"/>
    </location>
</feature>
<dbReference type="EMBL" id="JYIK01001082">
    <property type="protein sequence ID" value="KWX06927.1"/>
    <property type="molecule type" value="Genomic_DNA"/>
</dbReference>
<reference evidence="15 19" key="1">
    <citation type="submission" date="2015-02" db="EMBL/GenBank/DDBJ databases">
        <title>Physiological reanalysis, assessment of diazotrophy, and genome sequences of multiple isolates of Streptomyces thermoautotrophicus.</title>
        <authorList>
            <person name="MacKellar D.C."/>
            <person name="Lieber L."/>
            <person name="Norman J."/>
            <person name="Bolger A."/>
            <person name="Tobin C."/>
            <person name="Murray J.W."/>
            <person name="Prell J."/>
        </authorList>
    </citation>
    <scope>NUCLEOTIDE SEQUENCE [LARGE SCALE GENOMIC DNA]</scope>
    <source>
        <strain evidence="15 19">UBT1</strain>
    </source>
</reference>
<feature type="domain" description="NADH:ubiquinone oxidoreductase-like 20kDa subunit" evidence="12">
    <location>
        <begin position="12"/>
        <end position="175"/>
    </location>
</feature>
<gene>
    <name evidence="14" type="ORF">LI90_2247</name>
    <name evidence="15" type="ORF">TH66_02545</name>
    <name evidence="16" type="ORF">TR74_20465</name>
</gene>
<accession>A0A132MTQ8</accession>
<comment type="subunit">
    <text evidence="4">Heterodimer of a large and a small subunit.</text>
</comment>
<keyword evidence="7" id="KW-0732">Signal</keyword>
<organism evidence="14 17">
    <name type="scientific">Carbonactinospora thermoautotrophica</name>
    <dbReference type="NCBI Taxonomy" id="1469144"/>
    <lineage>
        <taxon>Bacteria</taxon>
        <taxon>Bacillati</taxon>
        <taxon>Actinomycetota</taxon>
        <taxon>Actinomycetes</taxon>
        <taxon>Kitasatosporales</taxon>
        <taxon>Carbonactinosporaceae</taxon>
        <taxon>Carbonactinospora</taxon>
    </lineage>
</organism>
<comment type="cofactor">
    <cofactor evidence="1">
        <name>[4Fe-4S] cluster</name>
        <dbReference type="ChEBI" id="CHEBI:49883"/>
    </cofactor>
</comment>
<dbReference type="PATRIC" id="fig|1469144.10.peg.2435"/>
<dbReference type="Gene3D" id="4.10.480.10">
    <property type="entry name" value="Cytochrome-c3 hydrogenase, C-terminal domain"/>
    <property type="match status" value="1"/>
</dbReference>
<dbReference type="GO" id="GO:0046872">
    <property type="term" value="F:metal ion binding"/>
    <property type="evidence" value="ECO:0007669"/>
    <property type="project" value="UniProtKB-KW"/>
</dbReference>
<evidence type="ECO:0000313" key="17">
    <source>
        <dbReference type="Proteomes" id="UP000070188"/>
    </source>
</evidence>
<evidence type="ECO:0000256" key="10">
    <source>
        <dbReference type="ARBA" id="ARBA00023014"/>
    </source>
</evidence>
<dbReference type="GO" id="GO:0009375">
    <property type="term" value="C:ferredoxin hydrogenase complex"/>
    <property type="evidence" value="ECO:0007669"/>
    <property type="project" value="InterPro"/>
</dbReference>
<feature type="binding site" evidence="11">
    <location>
        <position position="226"/>
    </location>
    <ligand>
        <name>[4Fe-4S] cluster</name>
        <dbReference type="ChEBI" id="CHEBI:49883"/>
        <label>2</label>
    </ligand>
</feature>
<keyword evidence="10 11" id="KW-0411">Iron-sulfur</keyword>
<dbReference type="InterPro" id="IPR001821">
    <property type="entry name" value="NiFe_hydrogenase_ssu"/>
</dbReference>
<keyword evidence="17" id="KW-1185">Reference proteome</keyword>
<evidence type="ECO:0000256" key="4">
    <source>
        <dbReference type="ARBA" id="ARBA00011771"/>
    </source>
</evidence>
<keyword evidence="6 11" id="KW-0479">Metal-binding</keyword>
<evidence type="ECO:0000313" key="14">
    <source>
        <dbReference type="EMBL" id="KWX01219.1"/>
    </source>
</evidence>
<dbReference type="GO" id="GO:0051538">
    <property type="term" value="F:3 iron, 4 sulfur cluster binding"/>
    <property type="evidence" value="ECO:0007669"/>
    <property type="project" value="UniProtKB-KW"/>
</dbReference>
<reference evidence="17" key="3">
    <citation type="submission" date="2015-04" db="EMBL/GenBank/DDBJ databases">
        <title>Physiological reanalysis, assessment of diazotrophy, and genome sequences of multiple isolates of Streptomyces thermoautotrophicus.</title>
        <authorList>
            <person name="MacKellar D.C."/>
            <person name="Lieber L."/>
            <person name="Norman J."/>
            <person name="Bolger A."/>
            <person name="Tobin C."/>
            <person name="Murray J.W."/>
            <person name="Chang R."/>
            <person name="Ford T."/>
            <person name="Nguyen P.Q."/>
            <person name="Woodward J."/>
            <person name="Permingeat H."/>
            <person name="Joshi N.S."/>
            <person name="Silver P.A."/>
            <person name="Usadel B."/>
            <person name="Rutherford A.W."/>
            <person name="Friesen M."/>
            <person name="Prell J."/>
        </authorList>
    </citation>
    <scope>NUCLEOTIDE SEQUENCE [LARGE SCALE GENOMIC DNA]</scope>
    <source>
        <strain evidence="17">H1</strain>
    </source>
</reference>
<evidence type="ECO:0000256" key="6">
    <source>
        <dbReference type="ARBA" id="ARBA00022723"/>
    </source>
</evidence>
<dbReference type="GO" id="GO:0044569">
    <property type="term" value="C:[Ni-Fe] hydrogenase complex"/>
    <property type="evidence" value="ECO:0007669"/>
    <property type="project" value="TreeGrafter"/>
</dbReference>
<feature type="binding site" evidence="11">
    <location>
        <position position="203"/>
    </location>
    <ligand>
        <name>[4Fe-4S] cluster</name>
        <dbReference type="ChEBI" id="CHEBI:49883"/>
        <label>2</label>
    </ligand>
</feature>
<evidence type="ECO:0000313" key="19">
    <source>
        <dbReference type="Proteomes" id="UP000070659"/>
    </source>
</evidence>
<evidence type="ECO:0000313" key="16">
    <source>
        <dbReference type="EMBL" id="KWX06927.1"/>
    </source>
</evidence>
<evidence type="ECO:0000256" key="11">
    <source>
        <dbReference type="PIRSR" id="PIRSR000310-1"/>
    </source>
</evidence>
<dbReference type="EMBL" id="LAXD01000001">
    <property type="protein sequence ID" value="KWX01219.1"/>
    <property type="molecule type" value="Genomic_DNA"/>
</dbReference>
<dbReference type="Pfam" id="PF14720">
    <property type="entry name" value="NiFe_hyd_SSU_C"/>
    <property type="match status" value="1"/>
</dbReference>
<proteinExistence type="inferred from homology"/>
<dbReference type="STRING" id="1469144.LI90_2247"/>
<evidence type="ECO:0000313" key="15">
    <source>
        <dbReference type="EMBL" id="KWX05562.1"/>
    </source>
</evidence>
<dbReference type="GO" id="GO:0033748">
    <property type="term" value="F:hydrogenase (acceptor) activity"/>
    <property type="evidence" value="ECO:0007669"/>
    <property type="project" value="UniProtKB-EC"/>
</dbReference>
<dbReference type="Proteomes" id="UP000070188">
    <property type="component" value="Unassembled WGS sequence"/>
</dbReference>
<keyword evidence="11" id="KW-0003">3Fe-4S</keyword>
<dbReference type="InterPro" id="IPR027394">
    <property type="entry name" value="Cytochrome-c3_hydrogenase_C"/>
</dbReference>
<feature type="binding site" evidence="11">
    <location>
        <position position="161"/>
    </location>
    <ligand>
        <name>[4Fe-4S] cluster</name>
        <dbReference type="ChEBI" id="CHEBI:49883"/>
        <label>1</label>
    </ligand>
</feature>
<evidence type="ECO:0000256" key="9">
    <source>
        <dbReference type="ARBA" id="ARBA00023004"/>
    </source>
</evidence>
<sequence>MASVLWLQGGACSGNTMSFLNAEEPNVVDLITDFGLDLLWHPSLGMELGKQAQKIFWDCAQGKRPLDIFVFEGTVMMGPDGTGRYDMFADRPMKDWVTDLANAAQIVVAIGDCACWGGIPATEPNPTDSTGLQFHKRERGGFLGPDFRSKMGLPVINIPGCPAHPDWITQIIVALATGRAGDIALDELHRPQTFFKTFTQTGCTRVQFFEYKQPTTSFGEGTRTGCLFYEFGCRGPMTHSPCNRILWNRQSSKTRAGMPCTGCTEPEFPFFDLAPGTVFKTQKVSGMIPKEIPEGSDHLTYMAHAAAARIAAPQWSKEDMFVV</sequence>
<dbReference type="EMBL" id="JYIJ01000011">
    <property type="protein sequence ID" value="KWX05562.1"/>
    <property type="molecule type" value="Genomic_DNA"/>
</dbReference>
<feature type="binding site" evidence="11">
    <location>
        <position position="12"/>
    </location>
    <ligand>
        <name>[4Fe-4S] cluster</name>
        <dbReference type="ChEBI" id="CHEBI:49883"/>
        <label>1</label>
    </ligand>
</feature>
<dbReference type="GO" id="GO:0008901">
    <property type="term" value="F:ferredoxin hydrogenase activity"/>
    <property type="evidence" value="ECO:0007669"/>
    <property type="project" value="InterPro"/>
</dbReference>
<evidence type="ECO:0000259" key="12">
    <source>
        <dbReference type="Pfam" id="PF01058"/>
    </source>
</evidence>
<dbReference type="SUPFAM" id="SSF56770">
    <property type="entry name" value="HydA/Nqo6-like"/>
    <property type="match status" value="1"/>
</dbReference>
<reference evidence="14" key="4">
    <citation type="submission" date="2015-04" db="EMBL/GenBank/DDBJ databases">
        <title>Physiological reanalysis, assessment of diazotrophy, and genome sequences of multiple isolates of Streptomyces thermoautotrophicus.</title>
        <authorList>
            <person name="MacKellar D.C."/>
            <person name="Lieber L."/>
            <person name="Norman J."/>
            <person name="Bolger A."/>
            <person name="Tobin C."/>
            <person name="Murray J.W."/>
            <person name="Woodward J."/>
            <person name="Friesen M."/>
            <person name="Prell J."/>
        </authorList>
    </citation>
    <scope>NUCLEOTIDE SEQUENCE [LARGE SCALE GENOMIC DNA]</scope>
    <source>
        <strain evidence="14">H1</strain>
    </source>
</reference>
<reference evidence="18" key="2">
    <citation type="submission" date="2015-02" db="EMBL/GenBank/DDBJ databases">
        <title>Physiological reanalysis, assessment of diazotrophy, and genome sequences of multiple isolates of Streptomyces thermoautotrophicus.</title>
        <authorList>
            <person name="MacKellar D.C."/>
            <person name="Lieber L."/>
            <person name="Norman J."/>
            <person name="Bolger A."/>
            <person name="Tobin C."/>
            <person name="Murray J.W."/>
            <person name="Friesen M."/>
            <person name="Prell J."/>
        </authorList>
    </citation>
    <scope>NUCLEOTIDE SEQUENCE [LARGE SCALE GENOMIC DNA]</scope>
    <source>
        <strain evidence="18">UBT1</strain>
    </source>
</reference>
<evidence type="ECO:0000256" key="1">
    <source>
        <dbReference type="ARBA" id="ARBA00001966"/>
    </source>
</evidence>
<dbReference type="OrthoDB" id="9766729at2"/>
<feature type="binding site" evidence="11">
    <location>
        <position position="242"/>
    </location>
    <ligand>
        <name>[3Fe-4S] cluster</name>
        <dbReference type="ChEBI" id="CHEBI:21137"/>
    </ligand>
</feature>
<dbReference type="GO" id="GO:0016020">
    <property type="term" value="C:membrane"/>
    <property type="evidence" value="ECO:0007669"/>
    <property type="project" value="TreeGrafter"/>
</dbReference>
<dbReference type="RefSeq" id="WP_066887587.1">
    <property type="nucleotide sequence ID" value="NZ_JYIJ01000011.1"/>
</dbReference>
<dbReference type="GO" id="GO:0051539">
    <property type="term" value="F:4 iron, 4 sulfur cluster binding"/>
    <property type="evidence" value="ECO:0007669"/>
    <property type="project" value="UniProtKB-KW"/>
</dbReference>
<evidence type="ECO:0000256" key="5">
    <source>
        <dbReference type="ARBA" id="ARBA00022485"/>
    </source>
</evidence>
<dbReference type="InterPro" id="IPR037024">
    <property type="entry name" value="NiFe_Hase_small_N_sf"/>
</dbReference>
<dbReference type="PIRSF" id="PIRSF000310">
    <property type="entry name" value="NiFe_hyd_ssu"/>
    <property type="match status" value="1"/>
</dbReference>
<keyword evidence="5 11" id="KW-0004">4Fe-4S</keyword>
<comment type="caution">
    <text evidence="14">The sequence shown here is derived from an EMBL/GenBank/DDBJ whole genome shotgun (WGS) entry which is preliminary data.</text>
</comment>
<evidence type="ECO:0000256" key="7">
    <source>
        <dbReference type="ARBA" id="ARBA00022729"/>
    </source>
</evidence>
<dbReference type="GO" id="GO:0009055">
    <property type="term" value="F:electron transfer activity"/>
    <property type="evidence" value="ECO:0007669"/>
    <property type="project" value="TreeGrafter"/>
</dbReference>
<dbReference type="InterPro" id="IPR037148">
    <property type="entry name" value="NiFe-Hase_small_C_sf"/>
</dbReference>
<dbReference type="AlphaFoldDB" id="A0A132MTQ8"/>
<dbReference type="Proteomes" id="UP000070598">
    <property type="component" value="Unassembled WGS sequence"/>
</dbReference>
<protein>
    <submittedName>
        <fullName evidence="14 15">Hydrogenase</fullName>
        <ecNumber evidence="14">1.12.99.6</ecNumber>
    </submittedName>
</protein>
<feature type="binding site" evidence="11">
    <location>
        <position position="233"/>
    </location>
    <ligand>
        <name>[4Fe-4S] cluster</name>
        <dbReference type="ChEBI" id="CHEBI:49883"/>
        <label>2</label>
    </ligand>
</feature>
<dbReference type="EC" id="1.12.99.6" evidence="14"/>
<comment type="similarity">
    <text evidence="3">Belongs to the [NiFe]/[NiFeSe] hydrogenase small subunit family.</text>
</comment>
<dbReference type="GO" id="GO:0009061">
    <property type="term" value="P:anaerobic respiration"/>
    <property type="evidence" value="ECO:0007669"/>
    <property type="project" value="TreeGrafter"/>
</dbReference>
<dbReference type="Proteomes" id="UP000070659">
    <property type="component" value="Unassembled WGS sequence"/>
</dbReference>
<dbReference type="PANTHER" id="PTHR30013:SF5">
    <property type="entry name" value="HYDROGENASE SMALL SUBUNIT"/>
    <property type="match status" value="1"/>
</dbReference>
<name>A0A132MTQ8_9ACTN</name>
<feature type="binding site" evidence="11">
    <location>
        <position position="113"/>
    </location>
    <ligand>
        <name>[4Fe-4S] cluster</name>
        <dbReference type="ChEBI" id="CHEBI:49883"/>
        <label>1</label>
    </ligand>
</feature>
<evidence type="ECO:0000256" key="2">
    <source>
        <dbReference type="ARBA" id="ARBA00004196"/>
    </source>
</evidence>
<evidence type="ECO:0000256" key="8">
    <source>
        <dbReference type="ARBA" id="ARBA00023002"/>
    </source>
</evidence>
<dbReference type="PANTHER" id="PTHR30013">
    <property type="entry name" value="NIFE / NIFESE HYDROGENASE SMALL SUBUNIT FAMILY MEMBER"/>
    <property type="match status" value="1"/>
</dbReference>
<feature type="binding site" evidence="11">
    <location>
        <position position="260"/>
    </location>
    <ligand>
        <name>[3Fe-4S] cluster</name>
        <dbReference type="ChEBI" id="CHEBI:21137"/>
    </ligand>
</feature>
<feature type="binding site" evidence="11">
    <location>
        <position position="263"/>
    </location>
    <ligand>
        <name>[3Fe-4S] cluster</name>
        <dbReference type="ChEBI" id="CHEBI:21137"/>
    </ligand>
</feature>
<evidence type="ECO:0000259" key="13">
    <source>
        <dbReference type="Pfam" id="PF14720"/>
    </source>
</evidence>
<dbReference type="Gene3D" id="3.40.50.700">
    <property type="entry name" value="NADH:ubiquinone oxidoreductase-like, 20kDa subunit"/>
    <property type="match status" value="1"/>
</dbReference>
<keyword evidence="8 14" id="KW-0560">Oxidoreductase</keyword>
<dbReference type="GO" id="GO:0030313">
    <property type="term" value="C:cell envelope"/>
    <property type="evidence" value="ECO:0007669"/>
    <property type="project" value="UniProtKB-SubCell"/>
</dbReference>
<keyword evidence="9 11" id="KW-0408">Iron</keyword>
<comment type="subcellular location">
    <subcellularLocation>
        <location evidence="2">Cell envelope</location>
    </subcellularLocation>
</comment>